<evidence type="ECO:0000313" key="2">
    <source>
        <dbReference type="EMBL" id="OTN86261.1"/>
    </source>
</evidence>
<dbReference type="EMBL" id="NGKW01000019">
    <property type="protein sequence ID" value="OTN86261.1"/>
    <property type="molecule type" value="Genomic_DNA"/>
</dbReference>
<dbReference type="AlphaFoldDB" id="A0A242AYW5"/>
<reference evidence="2 3" key="1">
    <citation type="submission" date="2017-05" db="EMBL/GenBank/DDBJ databases">
        <title>The Genome Sequence of Enterococcus faecium 7H8_DIV0219.</title>
        <authorList>
            <consortium name="The Broad Institute Genomics Platform"/>
            <consortium name="The Broad Institute Genomic Center for Infectious Diseases"/>
            <person name="Earl A."/>
            <person name="Manson A."/>
            <person name="Schwartman J."/>
            <person name="Gilmore M."/>
            <person name="Abouelleil A."/>
            <person name="Cao P."/>
            <person name="Chapman S."/>
            <person name="Cusick C."/>
            <person name="Shea T."/>
            <person name="Young S."/>
            <person name="Neafsey D."/>
            <person name="Nusbaum C."/>
            <person name="Birren B."/>
        </authorList>
    </citation>
    <scope>NUCLEOTIDE SEQUENCE [LARGE SCALE GENOMIC DNA]</scope>
    <source>
        <strain evidence="2 3">7H8_DIV0219</strain>
    </source>
</reference>
<dbReference type="RefSeq" id="WP_256925949.1">
    <property type="nucleotide sequence ID" value="NZ_NGKW01000019.1"/>
</dbReference>
<gene>
    <name evidence="2" type="ORF">A5810_003036</name>
</gene>
<organism evidence="2 3">
    <name type="scientific">Enterococcus faecium</name>
    <name type="common">Streptococcus faecium</name>
    <dbReference type="NCBI Taxonomy" id="1352"/>
    <lineage>
        <taxon>Bacteria</taxon>
        <taxon>Bacillati</taxon>
        <taxon>Bacillota</taxon>
        <taxon>Bacilli</taxon>
        <taxon>Lactobacillales</taxon>
        <taxon>Enterococcaceae</taxon>
        <taxon>Enterococcus</taxon>
    </lineage>
</organism>
<evidence type="ECO:0000259" key="1">
    <source>
        <dbReference type="Pfam" id="PF02796"/>
    </source>
</evidence>
<feature type="domain" description="Resolvase HTH" evidence="1">
    <location>
        <begin position="149"/>
        <end position="169"/>
    </location>
</feature>
<comment type="caution">
    <text evidence="2">The sequence shown here is derived from an EMBL/GenBank/DDBJ whole genome shotgun (WGS) entry which is preliminary data.</text>
</comment>
<dbReference type="GO" id="GO:0003677">
    <property type="term" value="F:DNA binding"/>
    <property type="evidence" value="ECO:0007669"/>
    <property type="project" value="InterPro"/>
</dbReference>
<sequence length="171" mass="19820">MEILSENTSSVTDVPINTPRLMSSVNMNNDFNSMLYLNQTIRVLQSKENDNKLYFIISNRSYIYLDRKENAKEFSVSKLPPTNNLYYDTFRVTDLSISQSLEIYNDYITIAKANGVYKGCHKLYSADAKDSQRRLIYKNVVKDLKNEVAISKIAKDYNIARQTVYRIKKTA</sequence>
<protein>
    <submittedName>
        <fullName evidence="2">Resolvase</fullName>
    </submittedName>
</protein>
<dbReference type="Proteomes" id="UP000194885">
    <property type="component" value="Unassembled WGS sequence"/>
</dbReference>
<dbReference type="Pfam" id="PF02796">
    <property type="entry name" value="HTH_7"/>
    <property type="match status" value="1"/>
</dbReference>
<name>A0A242AYW5_ENTFC</name>
<dbReference type="GO" id="GO:0000150">
    <property type="term" value="F:DNA strand exchange activity"/>
    <property type="evidence" value="ECO:0007669"/>
    <property type="project" value="InterPro"/>
</dbReference>
<dbReference type="Gene3D" id="1.10.10.60">
    <property type="entry name" value="Homeodomain-like"/>
    <property type="match status" value="1"/>
</dbReference>
<evidence type="ECO:0000313" key="3">
    <source>
        <dbReference type="Proteomes" id="UP000194885"/>
    </source>
</evidence>
<accession>A0A242AYW5</accession>
<dbReference type="InterPro" id="IPR006120">
    <property type="entry name" value="Resolvase_HTH_dom"/>
</dbReference>
<proteinExistence type="predicted"/>